<reference evidence="2 3" key="1">
    <citation type="journal article" date="2018" name="Front. Plant Sci.">
        <title>Red Clover (Trifolium pratense) and Zigzag Clover (T. medium) - A Picture of Genomic Similarities and Differences.</title>
        <authorList>
            <person name="Dluhosova J."/>
            <person name="Istvanek J."/>
            <person name="Nedelnik J."/>
            <person name="Repkova J."/>
        </authorList>
    </citation>
    <scope>NUCLEOTIDE SEQUENCE [LARGE SCALE GENOMIC DNA]</scope>
    <source>
        <strain evidence="3">cv. 10/8</strain>
        <tissue evidence="2">Leaf</tissue>
    </source>
</reference>
<dbReference type="EMBL" id="LXQA010274286">
    <property type="protein sequence ID" value="MCI39975.1"/>
    <property type="molecule type" value="Genomic_DNA"/>
</dbReference>
<comment type="caution">
    <text evidence="2">The sequence shown here is derived from an EMBL/GenBank/DDBJ whole genome shotgun (WGS) entry which is preliminary data.</text>
</comment>
<name>A0A392RWJ3_9FABA</name>
<evidence type="ECO:0000313" key="2">
    <source>
        <dbReference type="EMBL" id="MCI39975.1"/>
    </source>
</evidence>
<evidence type="ECO:0000313" key="3">
    <source>
        <dbReference type="Proteomes" id="UP000265520"/>
    </source>
</evidence>
<dbReference type="Proteomes" id="UP000265520">
    <property type="component" value="Unassembled WGS sequence"/>
</dbReference>
<feature type="region of interest" description="Disordered" evidence="1">
    <location>
        <begin position="79"/>
        <end position="98"/>
    </location>
</feature>
<keyword evidence="3" id="KW-1185">Reference proteome</keyword>
<organism evidence="2 3">
    <name type="scientific">Trifolium medium</name>
    <dbReference type="NCBI Taxonomy" id="97028"/>
    <lineage>
        <taxon>Eukaryota</taxon>
        <taxon>Viridiplantae</taxon>
        <taxon>Streptophyta</taxon>
        <taxon>Embryophyta</taxon>
        <taxon>Tracheophyta</taxon>
        <taxon>Spermatophyta</taxon>
        <taxon>Magnoliopsida</taxon>
        <taxon>eudicotyledons</taxon>
        <taxon>Gunneridae</taxon>
        <taxon>Pentapetalae</taxon>
        <taxon>rosids</taxon>
        <taxon>fabids</taxon>
        <taxon>Fabales</taxon>
        <taxon>Fabaceae</taxon>
        <taxon>Papilionoideae</taxon>
        <taxon>50 kb inversion clade</taxon>
        <taxon>NPAAA clade</taxon>
        <taxon>Hologalegina</taxon>
        <taxon>IRL clade</taxon>
        <taxon>Trifolieae</taxon>
        <taxon>Trifolium</taxon>
    </lineage>
</organism>
<proteinExistence type="predicted"/>
<dbReference type="AlphaFoldDB" id="A0A392RWJ3"/>
<feature type="non-terminal residue" evidence="2">
    <location>
        <position position="98"/>
    </location>
</feature>
<sequence length="98" mass="10904">MDVTFLESETYFSAPICNSPLQREIQSQEQNWQCLLTSDSVFDNQNPATPIGTNGNQQNLVEVHDASVVSNDNVVEDIEIEDPPSPVPNDQSLENILE</sequence>
<protein>
    <submittedName>
        <fullName evidence="2">Uncharacterized protein</fullName>
    </submittedName>
</protein>
<feature type="compositionally biased region" description="Polar residues" evidence="1">
    <location>
        <begin position="88"/>
        <end position="98"/>
    </location>
</feature>
<evidence type="ECO:0000256" key="1">
    <source>
        <dbReference type="SAM" id="MobiDB-lite"/>
    </source>
</evidence>
<accession>A0A392RWJ3</accession>